<name>U5D9N3_AMBTC</name>
<keyword evidence="2" id="KW-1185">Reference proteome</keyword>
<gene>
    <name evidence="1" type="ORF">AMTR_s00067p00188080</name>
</gene>
<reference evidence="2" key="1">
    <citation type="journal article" date="2013" name="Science">
        <title>The Amborella genome and the evolution of flowering plants.</title>
        <authorList>
            <consortium name="Amborella Genome Project"/>
        </authorList>
    </citation>
    <scope>NUCLEOTIDE SEQUENCE [LARGE SCALE GENOMIC DNA]</scope>
</reference>
<accession>U5D9N3</accession>
<organism evidence="1 2">
    <name type="scientific">Amborella trichopoda</name>
    <dbReference type="NCBI Taxonomy" id="13333"/>
    <lineage>
        <taxon>Eukaryota</taxon>
        <taxon>Viridiplantae</taxon>
        <taxon>Streptophyta</taxon>
        <taxon>Embryophyta</taxon>
        <taxon>Tracheophyta</taxon>
        <taxon>Spermatophyta</taxon>
        <taxon>Magnoliopsida</taxon>
        <taxon>Amborellales</taxon>
        <taxon>Amborellaceae</taxon>
        <taxon>Amborella</taxon>
    </lineage>
</organism>
<proteinExistence type="predicted"/>
<sequence>MFGIEDVISIDYYYGGGQLSNFKGKFENWNFGRKASHVPTHPFWYVLTTRVGLCLLPYCLVDVSSMIGLRTFSFLAGSLISSY</sequence>
<dbReference type="AlphaFoldDB" id="U5D9N3"/>
<protein>
    <submittedName>
        <fullName evidence="1">Uncharacterized protein</fullName>
    </submittedName>
</protein>
<dbReference type="Gramene" id="ERN18935">
    <property type="protein sequence ID" value="ERN18935"/>
    <property type="gene ID" value="AMTR_s00067p00188080"/>
</dbReference>
<evidence type="ECO:0000313" key="1">
    <source>
        <dbReference type="EMBL" id="ERN18935.1"/>
    </source>
</evidence>
<dbReference type="EMBL" id="KI392078">
    <property type="protein sequence ID" value="ERN18935.1"/>
    <property type="molecule type" value="Genomic_DNA"/>
</dbReference>
<dbReference type="HOGENOM" id="CLU_2545671_0_0_1"/>
<evidence type="ECO:0000313" key="2">
    <source>
        <dbReference type="Proteomes" id="UP000017836"/>
    </source>
</evidence>
<dbReference type="Proteomes" id="UP000017836">
    <property type="component" value="Unassembled WGS sequence"/>
</dbReference>